<evidence type="ECO:0008006" key="3">
    <source>
        <dbReference type="Google" id="ProtNLM"/>
    </source>
</evidence>
<name>K5ZYC8_9BACT</name>
<dbReference type="HOGENOM" id="CLU_686342_0_0_10"/>
<evidence type="ECO:0000313" key="1">
    <source>
        <dbReference type="EMBL" id="EKN16305.1"/>
    </source>
</evidence>
<organism evidence="1 2">
    <name type="scientific">Parabacteroides johnsonii CL02T12C29</name>
    <dbReference type="NCBI Taxonomy" id="999419"/>
    <lineage>
        <taxon>Bacteria</taxon>
        <taxon>Pseudomonadati</taxon>
        <taxon>Bacteroidota</taxon>
        <taxon>Bacteroidia</taxon>
        <taxon>Bacteroidales</taxon>
        <taxon>Tannerellaceae</taxon>
        <taxon>Parabacteroides</taxon>
    </lineage>
</organism>
<dbReference type="PROSITE" id="PS51257">
    <property type="entry name" value="PROKAR_LIPOPROTEIN"/>
    <property type="match status" value="1"/>
</dbReference>
<proteinExistence type="predicted"/>
<dbReference type="AlphaFoldDB" id="K5ZYC8"/>
<gene>
    <name evidence="1" type="ORF">HMPREF1077_00052</name>
</gene>
<dbReference type="PATRIC" id="fig|999419.3.peg.50"/>
<dbReference type="EMBL" id="AGZP01000002">
    <property type="protein sequence ID" value="EKN16305.1"/>
    <property type="molecule type" value="Genomic_DNA"/>
</dbReference>
<reference evidence="1 2" key="1">
    <citation type="submission" date="2012-02" db="EMBL/GenBank/DDBJ databases">
        <title>The Genome Sequence of Parabacteroides johnsonii CL02T12C29.</title>
        <authorList>
            <consortium name="The Broad Institute Genome Sequencing Platform"/>
            <person name="Earl A."/>
            <person name="Ward D."/>
            <person name="Feldgarden M."/>
            <person name="Gevers D."/>
            <person name="Zitomersky N.L."/>
            <person name="Coyne M.J."/>
            <person name="Comstock L.E."/>
            <person name="Young S.K."/>
            <person name="Zeng Q."/>
            <person name="Gargeya S."/>
            <person name="Fitzgerald M."/>
            <person name="Haas B."/>
            <person name="Abouelleil A."/>
            <person name="Alvarado L."/>
            <person name="Arachchi H.M."/>
            <person name="Berlin A."/>
            <person name="Chapman S.B."/>
            <person name="Gearin G."/>
            <person name="Goldberg J."/>
            <person name="Griggs A."/>
            <person name="Gujja S."/>
            <person name="Hansen M."/>
            <person name="Heiman D."/>
            <person name="Howarth C."/>
            <person name="Larimer J."/>
            <person name="Lui A."/>
            <person name="MacDonald P.J.P."/>
            <person name="McCowen C."/>
            <person name="Montmayeur A."/>
            <person name="Murphy C."/>
            <person name="Neiman D."/>
            <person name="Pearson M."/>
            <person name="Priest M."/>
            <person name="Roberts A."/>
            <person name="Saif S."/>
            <person name="Shea T."/>
            <person name="Sisk P."/>
            <person name="Stolte C."/>
            <person name="Sykes S."/>
            <person name="Wortman J."/>
            <person name="Nusbaum C."/>
            <person name="Birren B."/>
        </authorList>
    </citation>
    <scope>NUCLEOTIDE SEQUENCE [LARGE SCALE GENOMIC DNA]</scope>
    <source>
        <strain evidence="1 2">CL02T12C29</strain>
    </source>
</reference>
<evidence type="ECO:0000313" key="2">
    <source>
        <dbReference type="Proteomes" id="UP000001218"/>
    </source>
</evidence>
<sequence length="399" mass="46185">MKFAYIYILMLSLAVGCQNDKNDITTDTKIYIELNKWKRLKLSEFINSIELIPLETKPENLIGEVNKIICHNNKYYIHATTGYQNGKVFVFNNTGVFLYSIDRRGEGPGEYYDLEDFCISDNNEIKLISYRKITTTSLDGSFLYDTKVPVGIRESLSRHDGNLIATSRETRLTDPNLLILMNEKGEVSDTFFPVKENYRTVNDTNKNLSSLFLDGDTVCVNNPYGHCIYKFFDKSLVGKIEINYMGKMIPEDFFEKDDDVVKQDKKLKRLRDYGCLRSFGIADDYIYLTSTDKEFNGYFSLYSKNSGKVVTAQAIEDDLFFKGNLVKLKYKNLPHNMDGNEILWVLEPFDLIEGYDNYRSALSDPEFLEFKNKYPQLDKICSSLKEDDNPVILRIKIKI</sequence>
<comment type="caution">
    <text evidence="1">The sequence shown here is derived from an EMBL/GenBank/DDBJ whole genome shotgun (WGS) entry which is preliminary data.</text>
</comment>
<dbReference type="eggNOG" id="ENOG5030JH1">
    <property type="taxonomic scope" value="Bacteria"/>
</dbReference>
<dbReference type="Pfam" id="PF17170">
    <property type="entry name" value="DUF5128"/>
    <property type="match status" value="1"/>
</dbReference>
<dbReference type="Proteomes" id="UP000001218">
    <property type="component" value="Unassembled WGS sequence"/>
</dbReference>
<accession>K5ZYC8</accession>
<protein>
    <recommendedName>
        <fullName evidence="3">6-bladed beta-propeller</fullName>
    </recommendedName>
</protein>